<name>A0ABS8ANF1_9BACT</name>
<proteinExistence type="predicted"/>
<accession>A0ABS8ANF1</accession>
<feature type="chain" id="PRO_5045482999" evidence="1">
    <location>
        <begin position="21"/>
        <end position="964"/>
    </location>
</feature>
<dbReference type="Proteomes" id="UP001165296">
    <property type="component" value="Unassembled WGS sequence"/>
</dbReference>
<evidence type="ECO:0000256" key="1">
    <source>
        <dbReference type="SAM" id="SignalP"/>
    </source>
</evidence>
<dbReference type="SUPFAM" id="SSF82171">
    <property type="entry name" value="DPP6 N-terminal domain-like"/>
    <property type="match status" value="1"/>
</dbReference>
<keyword evidence="1" id="KW-0732">Signal</keyword>
<sequence>MSKLFLSTLCAVLSFVPALAQPTLPVLPQNPASLPWYQVRTPHFQVLFPEGFAPQAQRTALRLEQVYGPVSASLEKEPRPVSVVLQNQTMVSNGFVTIIPRHSEFFTTAPQDPFLTGTLDWLDQLSIHEFRHVVQYEKGQQGIGRLAYSLFGYGGLGVVTLGIPDWFWEGDAVGTETLLTRSGRGRIPYFNVGLRANLLAGRRYGYSKAVAGSYRDNVPNHYVLGYFLTTNYKRTNGPNAWSDVLNRYYRFPVYPFSFSRSLKLASGTGLRPDDLYQRTMQQLDSTWRAEQQRLTLTEATTFAVKAEPKVFTEYQYPQYVTDSTVLAVKAGLGDISQLVLLRRNGAEQRVFVQGLVNNPEMLSVGGGKACWPEFRPDVRWGQRVYSDIKVLDLTSGQLTKLTTKQRYTAAALSPDGNSIIAVRAESDYQNQLVVLDARTGQEKRVLPNPTNAFYLQPRWRADNRAVVVVKLVPGGKTIESIDTESGQHQLLVPVSNTNLSHPQPWGDYVFYNSPQSGIDNVYAVDVRSGQIRQVTSRPLGAYHAAVAPGGQHLAFHDFRAEGTRVAEMPLQPETWPVVTPAAPPAAYTDPLLTREPGVATVGAVLPDSAAPAATPLALARYHRLSHAFNAFSWGLVQAPTGQGLSVGIRSQDILNTTQAVLGVGYDQTERTANVSADISYQGLFPILDLGFQRGGRNVAVHFDQKRPLDSLRSDRWTYNRVTIGGRLPFNLTRSKYQQFLTLGAYYSGEQVQGYDLPGRYSFTEVGGSTGLHVLNYTLAYSRTLKQSKRDVAPRWGQALTASWRNTPFGAGLQARQWAAFGSLYLPGIGKHHSLRLRAGYQRQELLQDAQQYRFGAAVFYPRGEGYVSFRELQVGSVEYRLPLADTHWELGRLLYVQRIKAMGFFDAAQGTNTTSRNFQTAGLDVSFVFNPLRLRTSLEAGVRTIYNLRTGLWEVQPLVLNIGF</sequence>
<evidence type="ECO:0000313" key="2">
    <source>
        <dbReference type="EMBL" id="MCB2406831.1"/>
    </source>
</evidence>
<protein>
    <submittedName>
        <fullName evidence="2">Uncharacterized protein</fullName>
    </submittedName>
</protein>
<dbReference type="PANTHER" id="PTHR36842">
    <property type="entry name" value="PROTEIN TOLB HOMOLOG"/>
    <property type="match status" value="1"/>
</dbReference>
<comment type="caution">
    <text evidence="2">The sequence shown here is derived from an EMBL/GenBank/DDBJ whole genome shotgun (WGS) entry which is preliminary data.</text>
</comment>
<gene>
    <name evidence="2" type="ORF">LGH74_02470</name>
</gene>
<dbReference type="InterPro" id="IPR011042">
    <property type="entry name" value="6-blade_b-propeller_TolB-like"/>
</dbReference>
<organism evidence="2 3">
    <name type="scientific">Hymenobacter lucidus</name>
    <dbReference type="NCBI Taxonomy" id="2880930"/>
    <lineage>
        <taxon>Bacteria</taxon>
        <taxon>Pseudomonadati</taxon>
        <taxon>Bacteroidota</taxon>
        <taxon>Cytophagia</taxon>
        <taxon>Cytophagales</taxon>
        <taxon>Hymenobacteraceae</taxon>
        <taxon>Hymenobacter</taxon>
    </lineage>
</organism>
<dbReference type="Gene3D" id="2.120.10.30">
    <property type="entry name" value="TolB, C-terminal domain"/>
    <property type="match status" value="1"/>
</dbReference>
<reference evidence="2" key="1">
    <citation type="submission" date="2021-10" db="EMBL/GenBank/DDBJ databases">
        <authorList>
            <person name="Dean J.D."/>
            <person name="Kim M.K."/>
            <person name="Newey C.N."/>
            <person name="Stoker T.S."/>
            <person name="Thompson D.W."/>
            <person name="Grose J.H."/>
        </authorList>
    </citation>
    <scope>NUCLEOTIDE SEQUENCE</scope>
    <source>
        <strain evidence="2">BT178</strain>
    </source>
</reference>
<keyword evidence="3" id="KW-1185">Reference proteome</keyword>
<dbReference type="PANTHER" id="PTHR36842:SF1">
    <property type="entry name" value="PROTEIN TOLB"/>
    <property type="match status" value="1"/>
</dbReference>
<feature type="signal peptide" evidence="1">
    <location>
        <begin position="1"/>
        <end position="20"/>
    </location>
</feature>
<dbReference type="EMBL" id="JAJADR010000001">
    <property type="protein sequence ID" value="MCB2406831.1"/>
    <property type="molecule type" value="Genomic_DNA"/>
</dbReference>
<evidence type="ECO:0000313" key="3">
    <source>
        <dbReference type="Proteomes" id="UP001165296"/>
    </source>
</evidence>
<dbReference type="RefSeq" id="WP_226171452.1">
    <property type="nucleotide sequence ID" value="NZ_JAJADR010000001.1"/>
</dbReference>